<evidence type="ECO:0000256" key="1">
    <source>
        <dbReference type="ARBA" id="ARBA00004651"/>
    </source>
</evidence>
<keyword evidence="4 6" id="KW-1133">Transmembrane helix</keyword>
<dbReference type="PANTHER" id="PTHR43478:SF1">
    <property type="entry name" value="NA+_H+ ANTIPORTER NHAC-LIKE C-TERMINAL DOMAIN-CONTAINING PROTEIN"/>
    <property type="match status" value="1"/>
</dbReference>
<feature type="transmembrane region" description="Helical" evidence="6">
    <location>
        <begin position="534"/>
        <end position="554"/>
    </location>
</feature>
<evidence type="ECO:0000256" key="5">
    <source>
        <dbReference type="ARBA" id="ARBA00023136"/>
    </source>
</evidence>
<feature type="transmembrane region" description="Helical" evidence="6">
    <location>
        <begin position="471"/>
        <end position="497"/>
    </location>
</feature>
<feature type="transmembrane region" description="Helical" evidence="6">
    <location>
        <begin position="108"/>
        <end position="127"/>
    </location>
</feature>
<keyword evidence="5 6" id="KW-0472">Membrane</keyword>
<feature type="transmembrane region" description="Helical" evidence="6">
    <location>
        <begin position="174"/>
        <end position="192"/>
    </location>
</feature>
<feature type="transmembrane region" description="Helical" evidence="6">
    <location>
        <begin position="603"/>
        <end position="623"/>
    </location>
</feature>
<feature type="domain" description="Na+/H+ antiporter NhaC-like C-terminal" evidence="7">
    <location>
        <begin position="271"/>
        <end position="587"/>
    </location>
</feature>
<evidence type="ECO:0000313" key="8">
    <source>
        <dbReference type="EMBL" id="SVA06453.1"/>
    </source>
</evidence>
<evidence type="ECO:0000256" key="3">
    <source>
        <dbReference type="ARBA" id="ARBA00022692"/>
    </source>
</evidence>
<organism evidence="8">
    <name type="scientific">marine metagenome</name>
    <dbReference type="NCBI Taxonomy" id="408172"/>
    <lineage>
        <taxon>unclassified sequences</taxon>
        <taxon>metagenomes</taxon>
        <taxon>ecological metagenomes</taxon>
    </lineage>
</organism>
<dbReference type="InterPro" id="IPR018461">
    <property type="entry name" value="Na/H_Antiport_NhaC-like_C"/>
</dbReference>
<feature type="transmembrane region" description="Helical" evidence="6">
    <location>
        <begin position="408"/>
        <end position="426"/>
    </location>
</feature>
<gene>
    <name evidence="8" type="ORF">METZ01_LOCUS59307</name>
</gene>
<feature type="transmembrane region" description="Helical" evidence="6">
    <location>
        <begin position="256"/>
        <end position="277"/>
    </location>
</feature>
<dbReference type="Pfam" id="PF03553">
    <property type="entry name" value="Na_H_antiporter"/>
    <property type="match status" value="1"/>
</dbReference>
<feature type="transmembrane region" description="Helical" evidence="6">
    <location>
        <begin position="438"/>
        <end position="459"/>
    </location>
</feature>
<evidence type="ECO:0000259" key="7">
    <source>
        <dbReference type="Pfam" id="PF03553"/>
    </source>
</evidence>
<evidence type="ECO:0000256" key="6">
    <source>
        <dbReference type="SAM" id="Phobius"/>
    </source>
</evidence>
<evidence type="ECO:0000256" key="4">
    <source>
        <dbReference type="ARBA" id="ARBA00022989"/>
    </source>
</evidence>
<feature type="transmembrane region" description="Helical" evidence="6">
    <location>
        <begin position="575"/>
        <end position="597"/>
    </location>
</feature>
<keyword evidence="3 6" id="KW-0812">Transmembrane</keyword>
<comment type="subcellular location">
    <subcellularLocation>
        <location evidence="1">Cell membrane</location>
        <topology evidence="1">Multi-pass membrane protein</topology>
    </subcellularLocation>
</comment>
<proteinExistence type="predicted"/>
<protein>
    <recommendedName>
        <fullName evidence="7">Na+/H+ antiporter NhaC-like C-terminal domain-containing protein</fullName>
    </recommendedName>
</protein>
<keyword evidence="2" id="KW-1003">Cell membrane</keyword>
<dbReference type="PANTHER" id="PTHR43478">
    <property type="entry name" value="NA+/H+ ANTIPORTER-RELATED"/>
    <property type="match status" value="1"/>
</dbReference>
<evidence type="ECO:0000256" key="2">
    <source>
        <dbReference type="ARBA" id="ARBA00022475"/>
    </source>
</evidence>
<sequence>MRTIYKSNTVVFLLIYLSISCQFIFAGKIQYDSPKIILSHVQFNIGVDSLSTLSKPIHLYIDNELIDTKNPSKHQIVFKDIVLDKIGTKSFKIKQANETLLSFTKTVIPGWISILPPLIAITLAFILRTVVPALFVAIWFGAWATNGLSLGGLFTGLLESFHVYILNTFIDRDHAAITLFTLMLGGMVGIVYRNGGMHGIIYHLIKRANTPKKGQIAVWLFGLVIFFDDYSNTLIVGNTSRMLCDKLRISRQKLAYLVDSTSAPVSTIAVITTWIGFQVGIIADSIKGLPGLNESAYLLFLHSIPYSFYPFLAIFLVGLVVTTGRDIGPMVDVELNARKGQENIKLEQDQERSSTSEDLQVKMDIPYRAINAVLPISILVISMVAFIFTTGEGNTIKDILGSADTFAALMHSTLLSTIMATGLSVGQRILSINEVFEAWYNGLKFMVMGMLVLIMAWALADISAVLQTADYIVAALGDAIPMNILPAVVFLIAAITAFGSGSSWGVMAILMPLVIPLCWAIMENNGGANPENYHILYSTIACVLTGAVWADHCSPISDTTILTSMASGCELMDHVYTQLPYAAAAGVTALLCGTIPAAFGLPWWLLFGISAAVLVLFIYKYGVSIDQEK</sequence>
<reference evidence="8" key="1">
    <citation type="submission" date="2018-05" db="EMBL/GenBank/DDBJ databases">
        <authorList>
            <person name="Lanie J.A."/>
            <person name="Ng W.-L."/>
            <person name="Kazmierczak K.M."/>
            <person name="Andrzejewski T.M."/>
            <person name="Davidsen T.M."/>
            <person name="Wayne K.J."/>
            <person name="Tettelin H."/>
            <person name="Glass J.I."/>
            <person name="Rusch D."/>
            <person name="Podicherti R."/>
            <person name="Tsui H.-C.T."/>
            <person name="Winkler M.E."/>
        </authorList>
    </citation>
    <scope>NUCLEOTIDE SEQUENCE</scope>
</reference>
<feature type="transmembrane region" description="Helical" evidence="6">
    <location>
        <begin position="369"/>
        <end position="388"/>
    </location>
</feature>
<name>A0A381SYK3_9ZZZZ</name>
<feature type="transmembrane region" description="Helical" evidence="6">
    <location>
        <begin position="134"/>
        <end position="154"/>
    </location>
</feature>
<feature type="transmembrane region" description="Helical" evidence="6">
    <location>
        <begin position="297"/>
        <end position="321"/>
    </location>
</feature>
<dbReference type="AlphaFoldDB" id="A0A381SYK3"/>
<dbReference type="EMBL" id="UINC01003453">
    <property type="protein sequence ID" value="SVA06453.1"/>
    <property type="molecule type" value="Genomic_DNA"/>
</dbReference>
<accession>A0A381SYK3</accession>
<feature type="transmembrane region" description="Helical" evidence="6">
    <location>
        <begin position="504"/>
        <end position="522"/>
    </location>
</feature>
<dbReference type="GO" id="GO:0005886">
    <property type="term" value="C:plasma membrane"/>
    <property type="evidence" value="ECO:0007669"/>
    <property type="project" value="UniProtKB-SubCell"/>
</dbReference>
<dbReference type="PROSITE" id="PS51257">
    <property type="entry name" value="PROKAR_LIPOPROTEIN"/>
    <property type="match status" value="1"/>
</dbReference>